<dbReference type="SUPFAM" id="SSF52833">
    <property type="entry name" value="Thioredoxin-like"/>
    <property type="match status" value="1"/>
</dbReference>
<protein>
    <submittedName>
        <fullName evidence="2">Mycoredoxin</fullName>
    </submittedName>
</protein>
<name>A0A1H0KHC3_9ACTN</name>
<gene>
    <name evidence="2" type="ORF">SAMN04515671_1307</name>
</gene>
<feature type="domain" description="Glutaredoxin" evidence="1">
    <location>
        <begin position="5"/>
        <end position="59"/>
    </location>
</feature>
<dbReference type="STRING" id="1090615.SAMN04515671_1307"/>
<dbReference type="RefSeq" id="WP_090475223.1">
    <property type="nucleotide sequence ID" value="NZ_LT629710.1"/>
</dbReference>
<dbReference type="InterPro" id="IPR036249">
    <property type="entry name" value="Thioredoxin-like_sf"/>
</dbReference>
<dbReference type="NCBIfam" id="TIGR02200">
    <property type="entry name" value="GlrX_actino"/>
    <property type="match status" value="1"/>
</dbReference>
<dbReference type="PROSITE" id="PS51354">
    <property type="entry name" value="GLUTAREDOXIN_2"/>
    <property type="match status" value="1"/>
</dbReference>
<dbReference type="InterPro" id="IPR011915">
    <property type="entry name" value="GlrX_actino"/>
</dbReference>
<dbReference type="AlphaFoldDB" id="A0A1H0KHC3"/>
<dbReference type="EMBL" id="LT629710">
    <property type="protein sequence ID" value="SDO55295.1"/>
    <property type="molecule type" value="Genomic_DNA"/>
</dbReference>
<keyword evidence="3" id="KW-1185">Reference proteome</keyword>
<proteinExistence type="predicted"/>
<organism evidence="2 3">
    <name type="scientific">Nakamurella panacisegetis</name>
    <dbReference type="NCBI Taxonomy" id="1090615"/>
    <lineage>
        <taxon>Bacteria</taxon>
        <taxon>Bacillati</taxon>
        <taxon>Actinomycetota</taxon>
        <taxon>Actinomycetes</taxon>
        <taxon>Nakamurellales</taxon>
        <taxon>Nakamurellaceae</taxon>
        <taxon>Nakamurella</taxon>
    </lineage>
</organism>
<dbReference type="InterPro" id="IPR002109">
    <property type="entry name" value="Glutaredoxin"/>
</dbReference>
<sequence length="79" mass="8484">MSDLTVYTTSWCPFSRRLVTDLDRAGIEFDDIDVDEDGEAAALVQSLNNGNRTVPTVVFADGTSLTNPPIALVKARLAG</sequence>
<accession>A0A1H0KHC3</accession>
<dbReference type="Proteomes" id="UP000198741">
    <property type="component" value="Chromosome I"/>
</dbReference>
<evidence type="ECO:0000259" key="1">
    <source>
        <dbReference type="Pfam" id="PF00462"/>
    </source>
</evidence>
<evidence type="ECO:0000313" key="3">
    <source>
        <dbReference type="Proteomes" id="UP000198741"/>
    </source>
</evidence>
<dbReference type="Gene3D" id="3.40.30.10">
    <property type="entry name" value="Glutaredoxin"/>
    <property type="match status" value="1"/>
</dbReference>
<reference evidence="2 3" key="1">
    <citation type="submission" date="2016-10" db="EMBL/GenBank/DDBJ databases">
        <authorList>
            <person name="de Groot N.N."/>
        </authorList>
    </citation>
    <scope>NUCLEOTIDE SEQUENCE [LARGE SCALE GENOMIC DNA]</scope>
    <source>
        <strain evidence="3">P4-7,KCTC 19426,CECT 7604</strain>
    </source>
</reference>
<dbReference type="OrthoDB" id="8991911at2"/>
<evidence type="ECO:0000313" key="2">
    <source>
        <dbReference type="EMBL" id="SDO55295.1"/>
    </source>
</evidence>
<dbReference type="CDD" id="cd02976">
    <property type="entry name" value="NrdH"/>
    <property type="match status" value="1"/>
</dbReference>
<dbReference type="Pfam" id="PF00462">
    <property type="entry name" value="Glutaredoxin"/>
    <property type="match status" value="1"/>
</dbReference>